<reference evidence="2 3" key="1">
    <citation type="journal article" date="2015" name="Microbiome">
        <title>Genomic resolution of linkages in carbon, nitrogen, and sulfur cycling among widespread estuary sediment bacteria.</title>
        <authorList>
            <person name="Baker B.J."/>
            <person name="Lazar C.S."/>
            <person name="Teske A.P."/>
            <person name="Dick G.J."/>
        </authorList>
    </citation>
    <scope>NUCLEOTIDE SEQUENCE [LARGE SCALE GENOMIC DNA]</scope>
    <source>
        <strain evidence="2">DG_54_3</strain>
    </source>
</reference>
<keyword evidence="1" id="KW-0472">Membrane</keyword>
<evidence type="ECO:0000313" key="3">
    <source>
        <dbReference type="Proteomes" id="UP000051861"/>
    </source>
</evidence>
<gene>
    <name evidence="2" type="ORF">AMJ44_07155</name>
</gene>
<proteinExistence type="predicted"/>
<name>A0A0S7XZ26_UNCSA</name>
<feature type="transmembrane region" description="Helical" evidence="1">
    <location>
        <begin position="12"/>
        <end position="37"/>
    </location>
</feature>
<dbReference type="Proteomes" id="UP000051861">
    <property type="component" value="Unassembled WGS sequence"/>
</dbReference>
<comment type="caution">
    <text evidence="2">The sequence shown here is derived from an EMBL/GenBank/DDBJ whole genome shotgun (WGS) entry which is preliminary data.</text>
</comment>
<dbReference type="AlphaFoldDB" id="A0A0S7XZ26"/>
<organism evidence="2 3">
    <name type="scientific">candidate division WOR-1 bacterium DG_54_3</name>
    <dbReference type="NCBI Taxonomy" id="1703775"/>
    <lineage>
        <taxon>Bacteria</taxon>
        <taxon>Bacillati</taxon>
        <taxon>Saganbacteria</taxon>
    </lineage>
</organism>
<sequence length="110" mass="12457">MGKYIKIDAYTKFILTVVAVCLVWICLKDIVVFPALYAAEEKDVVDVRIVAFQRTSWESWDPVLLDISDNLPVDVKGSVIIPVKIENEILPVDVKRVAVKKVISLNEEKK</sequence>
<keyword evidence="1" id="KW-1133">Transmembrane helix</keyword>
<dbReference type="EMBL" id="LIZX01000061">
    <property type="protein sequence ID" value="KPJ67744.1"/>
    <property type="molecule type" value="Genomic_DNA"/>
</dbReference>
<evidence type="ECO:0000256" key="1">
    <source>
        <dbReference type="SAM" id="Phobius"/>
    </source>
</evidence>
<keyword evidence="1" id="KW-0812">Transmembrane</keyword>
<protein>
    <submittedName>
        <fullName evidence="2">Uncharacterized protein</fullName>
    </submittedName>
</protein>
<evidence type="ECO:0000313" key="2">
    <source>
        <dbReference type="EMBL" id="KPJ67744.1"/>
    </source>
</evidence>
<accession>A0A0S7XZ26</accession>